<evidence type="ECO:0000256" key="3">
    <source>
        <dbReference type="ARBA" id="ARBA00023163"/>
    </source>
</evidence>
<dbReference type="InterPro" id="IPR036390">
    <property type="entry name" value="WH_DNA-bd_sf"/>
</dbReference>
<dbReference type="CDD" id="cd00038">
    <property type="entry name" value="CAP_ED"/>
    <property type="match status" value="1"/>
</dbReference>
<dbReference type="EMBL" id="BMNH01000024">
    <property type="protein sequence ID" value="GGO78095.1"/>
    <property type="molecule type" value="Genomic_DNA"/>
</dbReference>
<dbReference type="Proteomes" id="UP000646523">
    <property type="component" value="Unassembled WGS sequence"/>
</dbReference>
<evidence type="ECO:0000259" key="5">
    <source>
        <dbReference type="PROSITE" id="PS51063"/>
    </source>
</evidence>
<evidence type="ECO:0000256" key="2">
    <source>
        <dbReference type="ARBA" id="ARBA00023125"/>
    </source>
</evidence>
<dbReference type="GO" id="GO:0005829">
    <property type="term" value="C:cytosol"/>
    <property type="evidence" value="ECO:0007669"/>
    <property type="project" value="TreeGrafter"/>
</dbReference>
<keyword evidence="3" id="KW-0804">Transcription</keyword>
<dbReference type="InterPro" id="IPR050397">
    <property type="entry name" value="Env_Response_Regulators"/>
</dbReference>
<dbReference type="SUPFAM" id="SSF51206">
    <property type="entry name" value="cAMP-binding domain-like"/>
    <property type="match status" value="1"/>
</dbReference>
<dbReference type="GO" id="GO:0003700">
    <property type="term" value="F:DNA-binding transcription factor activity"/>
    <property type="evidence" value="ECO:0007669"/>
    <property type="project" value="TreeGrafter"/>
</dbReference>
<sequence>MPKRANIYNCGQRDSNIYVIESGQIKTQMYARCGKECLLSIFTAGDIFGESSLLGAERSETATAMRTTWVRRIPAARFRAAVADHELMDGFVDYLALRLREQQEVIATMVTMDSEQRLASVLLRLSRKIGKRRSPNVRAIEERITQEELSGMVGTTRSRVGFFLKRFKDAGLVLPTSDPFLVVNEERLAEYVDEVD</sequence>
<dbReference type="AlphaFoldDB" id="A0A917ZB45"/>
<reference evidence="6" key="2">
    <citation type="submission" date="2020-09" db="EMBL/GenBank/DDBJ databases">
        <authorList>
            <person name="Sun Q."/>
            <person name="Zhou Y."/>
        </authorList>
    </citation>
    <scope>NUCLEOTIDE SEQUENCE</scope>
    <source>
        <strain evidence="6">CGMCC 4.7368</strain>
    </source>
</reference>
<dbReference type="GO" id="GO:0003677">
    <property type="term" value="F:DNA binding"/>
    <property type="evidence" value="ECO:0007669"/>
    <property type="project" value="UniProtKB-KW"/>
</dbReference>
<keyword evidence="2" id="KW-0238">DNA-binding</keyword>
<dbReference type="SUPFAM" id="SSF46785">
    <property type="entry name" value="Winged helix' DNA-binding domain"/>
    <property type="match status" value="1"/>
</dbReference>
<feature type="domain" description="HTH crp-type" evidence="5">
    <location>
        <begin position="112"/>
        <end position="186"/>
    </location>
</feature>
<dbReference type="Pfam" id="PF00027">
    <property type="entry name" value="cNMP_binding"/>
    <property type="match status" value="1"/>
</dbReference>
<dbReference type="InterPro" id="IPR000595">
    <property type="entry name" value="cNMP-bd_dom"/>
</dbReference>
<feature type="domain" description="Cyclic nucleotide-binding" evidence="4">
    <location>
        <begin position="1"/>
        <end position="64"/>
    </location>
</feature>
<dbReference type="Gene3D" id="2.60.120.10">
    <property type="entry name" value="Jelly Rolls"/>
    <property type="match status" value="1"/>
</dbReference>
<dbReference type="Pfam" id="PF13545">
    <property type="entry name" value="HTH_Crp_2"/>
    <property type="match status" value="1"/>
</dbReference>
<gene>
    <name evidence="6" type="ORF">GCM10012289_59300</name>
</gene>
<dbReference type="InterPro" id="IPR012318">
    <property type="entry name" value="HTH_CRP"/>
</dbReference>
<evidence type="ECO:0000259" key="4">
    <source>
        <dbReference type="PROSITE" id="PS50042"/>
    </source>
</evidence>
<name>A0A917ZB45_9ACTN</name>
<dbReference type="PROSITE" id="PS50042">
    <property type="entry name" value="CNMP_BINDING_3"/>
    <property type="match status" value="1"/>
</dbReference>
<organism evidence="6 7">
    <name type="scientific">Nonomuraea cavernae</name>
    <dbReference type="NCBI Taxonomy" id="2045107"/>
    <lineage>
        <taxon>Bacteria</taxon>
        <taxon>Bacillati</taxon>
        <taxon>Actinomycetota</taxon>
        <taxon>Actinomycetes</taxon>
        <taxon>Streptosporangiales</taxon>
        <taxon>Streptosporangiaceae</taxon>
        <taxon>Nonomuraea</taxon>
    </lineage>
</organism>
<dbReference type="InterPro" id="IPR018490">
    <property type="entry name" value="cNMP-bd_dom_sf"/>
</dbReference>
<keyword evidence="1" id="KW-0805">Transcription regulation</keyword>
<dbReference type="PANTHER" id="PTHR24567:SF68">
    <property type="entry name" value="DNA-BINDING TRANSCRIPTIONAL DUAL REGULATOR CRP"/>
    <property type="match status" value="1"/>
</dbReference>
<proteinExistence type="predicted"/>
<evidence type="ECO:0000313" key="6">
    <source>
        <dbReference type="EMBL" id="GGO78095.1"/>
    </source>
</evidence>
<dbReference type="PROSITE" id="PS51063">
    <property type="entry name" value="HTH_CRP_2"/>
    <property type="match status" value="1"/>
</dbReference>
<dbReference type="PANTHER" id="PTHR24567">
    <property type="entry name" value="CRP FAMILY TRANSCRIPTIONAL REGULATORY PROTEIN"/>
    <property type="match status" value="1"/>
</dbReference>
<evidence type="ECO:0000256" key="1">
    <source>
        <dbReference type="ARBA" id="ARBA00023015"/>
    </source>
</evidence>
<reference evidence="6" key="1">
    <citation type="journal article" date="2014" name="Int. J. Syst. Evol. Microbiol.">
        <title>Complete genome sequence of Corynebacterium casei LMG S-19264T (=DSM 44701T), isolated from a smear-ripened cheese.</title>
        <authorList>
            <consortium name="US DOE Joint Genome Institute (JGI-PGF)"/>
            <person name="Walter F."/>
            <person name="Albersmeier A."/>
            <person name="Kalinowski J."/>
            <person name="Ruckert C."/>
        </authorList>
    </citation>
    <scope>NUCLEOTIDE SEQUENCE</scope>
    <source>
        <strain evidence="6">CGMCC 4.7368</strain>
    </source>
</reference>
<dbReference type="InterPro" id="IPR014710">
    <property type="entry name" value="RmlC-like_jellyroll"/>
</dbReference>
<evidence type="ECO:0000313" key="7">
    <source>
        <dbReference type="Proteomes" id="UP000646523"/>
    </source>
</evidence>
<comment type="caution">
    <text evidence="6">The sequence shown here is derived from an EMBL/GenBank/DDBJ whole genome shotgun (WGS) entry which is preliminary data.</text>
</comment>
<keyword evidence="7" id="KW-1185">Reference proteome</keyword>
<accession>A0A917ZB45</accession>
<protein>
    <submittedName>
        <fullName evidence="6">Crp/Fnr family transcriptional regulator</fullName>
    </submittedName>
</protein>